<evidence type="ECO:0000313" key="2">
    <source>
        <dbReference type="Proteomes" id="UP000789366"/>
    </source>
</evidence>
<gene>
    <name evidence="1" type="ORF">SPELUC_LOCUS10726</name>
</gene>
<dbReference type="Proteomes" id="UP000789366">
    <property type="component" value="Unassembled WGS sequence"/>
</dbReference>
<proteinExistence type="predicted"/>
<keyword evidence="2" id="KW-1185">Reference proteome</keyword>
<name>A0ACA9P5J2_9GLOM</name>
<organism evidence="1 2">
    <name type="scientific">Cetraspora pellucida</name>
    <dbReference type="NCBI Taxonomy" id="1433469"/>
    <lineage>
        <taxon>Eukaryota</taxon>
        <taxon>Fungi</taxon>
        <taxon>Fungi incertae sedis</taxon>
        <taxon>Mucoromycota</taxon>
        <taxon>Glomeromycotina</taxon>
        <taxon>Glomeromycetes</taxon>
        <taxon>Diversisporales</taxon>
        <taxon>Gigasporaceae</taxon>
        <taxon>Cetraspora</taxon>
    </lineage>
</organism>
<evidence type="ECO:0000313" key="1">
    <source>
        <dbReference type="EMBL" id="CAG8690508.1"/>
    </source>
</evidence>
<dbReference type="EMBL" id="CAJVPW010020756">
    <property type="protein sequence ID" value="CAG8690508.1"/>
    <property type="molecule type" value="Genomic_DNA"/>
</dbReference>
<reference evidence="1" key="1">
    <citation type="submission" date="2021-06" db="EMBL/GenBank/DDBJ databases">
        <authorList>
            <person name="Kallberg Y."/>
            <person name="Tangrot J."/>
            <person name="Rosling A."/>
        </authorList>
    </citation>
    <scope>NUCLEOTIDE SEQUENCE</scope>
    <source>
        <strain evidence="1">28 12/20/2015</strain>
    </source>
</reference>
<sequence length="345" mass="39819">MTDPAWNKFIKYPPTTPKGHPVAECIHCNHKLSGQAQRLRAHLDSCQKYSSFLNSNQNEFNLLSGTITQKDPNLPLDPFLSPHSANLIISDIFKKSNSTDDELQWAHNTLEIASKITNYFNSHQVVKAYLHETQKQEMNKTVALVNPVKTRWGTQLAVFEKLLESKSSIQDNWDNISVLVEVLRPIVKCITKFENDSATLSLVYKEMADMKNLEHTITSPIQNSVINIISKRFNYMQTPIMLLAYLLDGRFYPHHHFHPTVHALTQLFQEVMLYINNFVPKSENEIHAGLYREYGELVTLLNTNITLQEAAKELHPRDWWNGEVEDESVWLSDIKQEVNNEETNF</sequence>
<accession>A0ACA9P5J2</accession>
<comment type="caution">
    <text evidence="1">The sequence shown here is derived from an EMBL/GenBank/DDBJ whole genome shotgun (WGS) entry which is preliminary data.</text>
</comment>
<protein>
    <submittedName>
        <fullName evidence="1">5368_t:CDS:1</fullName>
    </submittedName>
</protein>